<feature type="non-terminal residue" evidence="1">
    <location>
        <position position="86"/>
    </location>
</feature>
<evidence type="ECO:0000313" key="1">
    <source>
        <dbReference type="EMBL" id="GMT29821.1"/>
    </source>
</evidence>
<proteinExistence type="predicted"/>
<reference evidence="1" key="1">
    <citation type="submission" date="2023-10" db="EMBL/GenBank/DDBJ databases">
        <title>Genome assembly of Pristionchus species.</title>
        <authorList>
            <person name="Yoshida K."/>
            <person name="Sommer R.J."/>
        </authorList>
    </citation>
    <scope>NUCLEOTIDE SEQUENCE</scope>
    <source>
        <strain evidence="1">RS5133</strain>
    </source>
</reference>
<evidence type="ECO:0000313" key="2">
    <source>
        <dbReference type="Proteomes" id="UP001432322"/>
    </source>
</evidence>
<gene>
    <name evidence="1" type="ORF">PFISCL1PPCAC_21118</name>
</gene>
<feature type="non-terminal residue" evidence="1">
    <location>
        <position position="1"/>
    </location>
</feature>
<comment type="caution">
    <text evidence="1">The sequence shown here is derived from an EMBL/GenBank/DDBJ whole genome shotgun (WGS) entry which is preliminary data.</text>
</comment>
<keyword evidence="2" id="KW-1185">Reference proteome</keyword>
<dbReference type="AlphaFoldDB" id="A0AAV5WC42"/>
<dbReference type="EMBL" id="BTSY01000005">
    <property type="protein sequence ID" value="GMT29821.1"/>
    <property type="molecule type" value="Genomic_DNA"/>
</dbReference>
<organism evidence="1 2">
    <name type="scientific">Pristionchus fissidentatus</name>
    <dbReference type="NCBI Taxonomy" id="1538716"/>
    <lineage>
        <taxon>Eukaryota</taxon>
        <taxon>Metazoa</taxon>
        <taxon>Ecdysozoa</taxon>
        <taxon>Nematoda</taxon>
        <taxon>Chromadorea</taxon>
        <taxon>Rhabditida</taxon>
        <taxon>Rhabditina</taxon>
        <taxon>Diplogasteromorpha</taxon>
        <taxon>Diplogasteroidea</taxon>
        <taxon>Neodiplogasteridae</taxon>
        <taxon>Pristionchus</taxon>
    </lineage>
</organism>
<protein>
    <recommendedName>
        <fullName evidence="3">Ribosomal protein</fullName>
    </recommendedName>
</protein>
<name>A0AAV5WC42_9BILA</name>
<evidence type="ECO:0008006" key="3">
    <source>
        <dbReference type="Google" id="ProtNLM"/>
    </source>
</evidence>
<dbReference type="Proteomes" id="UP001432322">
    <property type="component" value="Unassembled WGS sequence"/>
</dbReference>
<accession>A0AAV5WC42</accession>
<sequence>NRVRSYMRSRIMMAQGPKRWCTVRKSRNSTNAKRRAKAKSWFLRYSMVLAKCSFSSLSIWGKKRYGSRKARTCTAIAAAARMRMRT</sequence>